<evidence type="ECO:0000313" key="2">
    <source>
        <dbReference type="Proteomes" id="UP001139516"/>
    </source>
</evidence>
<proteinExistence type="predicted"/>
<organism evidence="1 2">
    <name type="scientific">Roseomonas acroporae</name>
    <dbReference type="NCBI Taxonomy" id="2937791"/>
    <lineage>
        <taxon>Bacteria</taxon>
        <taxon>Pseudomonadati</taxon>
        <taxon>Pseudomonadota</taxon>
        <taxon>Alphaproteobacteria</taxon>
        <taxon>Acetobacterales</taxon>
        <taxon>Roseomonadaceae</taxon>
        <taxon>Roseomonas</taxon>
    </lineage>
</organism>
<gene>
    <name evidence="1" type="ORF">M0638_04505</name>
</gene>
<dbReference type="RefSeq" id="WP_248665768.1">
    <property type="nucleotide sequence ID" value="NZ_JALPRX010000015.1"/>
</dbReference>
<dbReference type="EMBL" id="JALPRX010000015">
    <property type="protein sequence ID" value="MCK8783642.1"/>
    <property type="molecule type" value="Genomic_DNA"/>
</dbReference>
<reference evidence="1" key="1">
    <citation type="submission" date="2022-04" db="EMBL/GenBank/DDBJ databases">
        <title>Roseomonas acroporae sp. nov., isolated from coral Acropora digitifera.</title>
        <authorList>
            <person name="Sun H."/>
        </authorList>
    </citation>
    <scope>NUCLEOTIDE SEQUENCE</scope>
    <source>
        <strain evidence="1">NAR14</strain>
    </source>
</reference>
<evidence type="ECO:0000313" key="1">
    <source>
        <dbReference type="EMBL" id="MCK8783642.1"/>
    </source>
</evidence>
<dbReference type="AlphaFoldDB" id="A0A9X2BSX6"/>
<dbReference type="Pfam" id="PF05014">
    <property type="entry name" value="Nuc_deoxyrib_tr"/>
    <property type="match status" value="1"/>
</dbReference>
<dbReference type="SUPFAM" id="SSF52309">
    <property type="entry name" value="N-(deoxy)ribosyltransferase-like"/>
    <property type="match status" value="1"/>
</dbReference>
<name>A0A9X2BSX6_9PROT</name>
<sequence>MRLYLAGPEVFLPDAESIGAAKKRICAAHGCVGVFPTDPLPDQPAGAGGDEWFGLYRACEAHLRGCDALLANLTPFRGPSADVGTVFEMGLMRGLGRPVFGYANVDRCFRDRTLEAIGTPPRPRPGGGCEDAEGMLIEDFQLFDNLMLEGGIRASGGLLVLQAVPAPARWRDLAAFERCVEAAARSPRRAQLASASSA</sequence>
<accession>A0A9X2BSX6</accession>
<comment type="caution">
    <text evidence="1">The sequence shown here is derived from an EMBL/GenBank/DDBJ whole genome shotgun (WGS) entry which is preliminary data.</text>
</comment>
<dbReference type="InterPro" id="IPR007710">
    <property type="entry name" value="Nucleoside_deoxyribTrfase"/>
</dbReference>
<keyword evidence="2" id="KW-1185">Reference proteome</keyword>
<dbReference type="Proteomes" id="UP001139516">
    <property type="component" value="Unassembled WGS sequence"/>
</dbReference>
<protein>
    <submittedName>
        <fullName evidence="1">Nucleoside 2-deoxyribosyltransferase</fullName>
    </submittedName>
</protein>
<dbReference type="Gene3D" id="3.40.50.450">
    <property type="match status" value="1"/>
</dbReference>